<evidence type="ECO:0000313" key="17">
    <source>
        <dbReference type="Proteomes" id="UP000283509"/>
    </source>
</evidence>
<keyword evidence="6" id="KW-0479">Metal-binding</keyword>
<keyword evidence="14" id="KW-1133">Transmembrane helix</keyword>
<dbReference type="EC" id="3.1.1.4" evidence="3"/>
<dbReference type="FunFam" id="1.20.90.10:FF:000002">
    <property type="entry name" value="Phospholipase A2 group III"/>
    <property type="match status" value="1"/>
</dbReference>
<keyword evidence="14" id="KW-0812">Transmembrane</keyword>
<comment type="cofactor">
    <cofactor evidence="1">
        <name>Ca(2+)</name>
        <dbReference type="ChEBI" id="CHEBI:29108"/>
    </cofactor>
</comment>
<sequence length="217" mass="23927">MRTRTSVTPPPPLSLTSSGYTTGELPAPGTSGYIVGIWVVFITSSLAVVEPRADSMRGLISVALTCSAMLVCLAAAEERSGGWMVFPGTKWCGPGTRAKHDDDLGRFAETDRCCREHDKCPEKLEKGTTSHGLTNNGRFTLSHCDCDERFLRCLKNANSMSASIVGRTFFSAWNPMCFKEDYPTVCIEHSITGRRCVATKKDTSKPKEWQFFSNPVW</sequence>
<keyword evidence="11" id="KW-1015">Disulfide bond</keyword>
<feature type="transmembrane region" description="Helical" evidence="14">
    <location>
        <begin position="56"/>
        <end position="76"/>
    </location>
</feature>
<comment type="subcellular location">
    <subcellularLocation>
        <location evidence="2">Secreted</location>
    </subcellularLocation>
</comment>
<keyword evidence="14" id="KW-0472">Membrane</keyword>
<comment type="caution">
    <text evidence="16">The sequence shown here is derived from an EMBL/GenBank/DDBJ whole genome shotgun (WGS) entry which is preliminary data.</text>
</comment>
<gene>
    <name evidence="16" type="ORF">C7M84_011379</name>
</gene>
<evidence type="ECO:0000256" key="2">
    <source>
        <dbReference type="ARBA" id="ARBA00004613"/>
    </source>
</evidence>
<keyword evidence="8" id="KW-0106">Calcium</keyword>
<dbReference type="GO" id="GO:0006644">
    <property type="term" value="P:phospholipid metabolic process"/>
    <property type="evidence" value="ECO:0007669"/>
    <property type="project" value="InterPro"/>
</dbReference>
<evidence type="ECO:0000313" key="16">
    <source>
        <dbReference type="EMBL" id="ROT70329.1"/>
    </source>
</evidence>
<name>A0A3R7SQ19_PENVA</name>
<dbReference type="AlphaFoldDB" id="A0A3R7SQ19"/>
<evidence type="ECO:0000256" key="5">
    <source>
        <dbReference type="ARBA" id="ARBA00022525"/>
    </source>
</evidence>
<dbReference type="InterPro" id="IPR033113">
    <property type="entry name" value="PLA2_histidine"/>
</dbReference>
<proteinExistence type="predicted"/>
<evidence type="ECO:0000256" key="14">
    <source>
        <dbReference type="SAM" id="Phobius"/>
    </source>
</evidence>
<organism evidence="16 17">
    <name type="scientific">Penaeus vannamei</name>
    <name type="common">Whiteleg shrimp</name>
    <name type="synonym">Litopenaeus vannamei</name>
    <dbReference type="NCBI Taxonomy" id="6689"/>
    <lineage>
        <taxon>Eukaryota</taxon>
        <taxon>Metazoa</taxon>
        <taxon>Ecdysozoa</taxon>
        <taxon>Arthropoda</taxon>
        <taxon>Crustacea</taxon>
        <taxon>Multicrustacea</taxon>
        <taxon>Malacostraca</taxon>
        <taxon>Eumalacostraca</taxon>
        <taxon>Eucarida</taxon>
        <taxon>Decapoda</taxon>
        <taxon>Dendrobranchiata</taxon>
        <taxon>Penaeoidea</taxon>
        <taxon>Penaeidae</taxon>
        <taxon>Penaeus</taxon>
    </lineage>
</organism>
<keyword evidence="5" id="KW-0964">Secreted</keyword>
<keyword evidence="10" id="KW-0443">Lipid metabolism</keyword>
<keyword evidence="9" id="KW-0442">Lipid degradation</keyword>
<evidence type="ECO:0000259" key="15">
    <source>
        <dbReference type="Pfam" id="PF05826"/>
    </source>
</evidence>
<reference evidence="16 17" key="1">
    <citation type="submission" date="2018-04" db="EMBL/GenBank/DDBJ databases">
        <authorList>
            <person name="Zhang X."/>
            <person name="Yuan J."/>
            <person name="Li F."/>
            <person name="Xiang J."/>
        </authorList>
    </citation>
    <scope>NUCLEOTIDE SEQUENCE [LARGE SCALE GENOMIC DNA]</scope>
    <source>
        <tissue evidence="16">Muscle</tissue>
    </source>
</reference>
<dbReference type="InterPro" id="IPR036444">
    <property type="entry name" value="PLipase_A2_dom_sf"/>
</dbReference>
<dbReference type="GO" id="GO:0046872">
    <property type="term" value="F:metal ion binding"/>
    <property type="evidence" value="ECO:0007669"/>
    <property type="project" value="UniProtKB-KW"/>
</dbReference>
<dbReference type="PANTHER" id="PTHR12253">
    <property type="entry name" value="RH14732P"/>
    <property type="match status" value="1"/>
</dbReference>
<evidence type="ECO:0000256" key="9">
    <source>
        <dbReference type="ARBA" id="ARBA00022963"/>
    </source>
</evidence>
<dbReference type="GO" id="GO:0016042">
    <property type="term" value="P:lipid catabolic process"/>
    <property type="evidence" value="ECO:0007669"/>
    <property type="project" value="UniProtKB-KW"/>
</dbReference>
<feature type="transmembrane region" description="Helical" evidence="14">
    <location>
        <begin position="30"/>
        <end position="49"/>
    </location>
</feature>
<evidence type="ECO:0000256" key="11">
    <source>
        <dbReference type="ARBA" id="ARBA00023157"/>
    </source>
</evidence>
<keyword evidence="7" id="KW-0378">Hydrolase</keyword>
<dbReference type="GO" id="GO:0004623">
    <property type="term" value="F:phospholipase A2 activity"/>
    <property type="evidence" value="ECO:0007669"/>
    <property type="project" value="UniProtKB-EC"/>
</dbReference>
<evidence type="ECO:0000256" key="7">
    <source>
        <dbReference type="ARBA" id="ARBA00022801"/>
    </source>
</evidence>
<dbReference type="Gene3D" id="1.20.90.10">
    <property type="entry name" value="Phospholipase A2 domain"/>
    <property type="match status" value="1"/>
</dbReference>
<evidence type="ECO:0000256" key="10">
    <source>
        <dbReference type="ARBA" id="ARBA00023098"/>
    </source>
</evidence>
<protein>
    <recommendedName>
        <fullName evidence="4">Phospholipase A2</fullName>
        <ecNumber evidence="3">3.1.1.4</ecNumber>
    </recommendedName>
    <alternativeName>
        <fullName evidence="12">Phosphatidylcholine 2-acylhydrolase</fullName>
    </alternativeName>
</protein>
<evidence type="ECO:0000256" key="3">
    <source>
        <dbReference type="ARBA" id="ARBA00013278"/>
    </source>
</evidence>
<feature type="domain" description="Phospholipase A2-like central" evidence="15">
    <location>
        <begin position="86"/>
        <end position="180"/>
    </location>
</feature>
<reference evidence="16 17" key="2">
    <citation type="submission" date="2019-01" db="EMBL/GenBank/DDBJ databases">
        <title>The decoding of complex shrimp genome reveals the adaptation for benthos swimmer, frequently molting mechanism and breeding impact on genome.</title>
        <authorList>
            <person name="Sun Y."/>
            <person name="Gao Y."/>
            <person name="Yu Y."/>
        </authorList>
    </citation>
    <scope>NUCLEOTIDE SEQUENCE [LARGE SCALE GENOMIC DNA]</scope>
    <source>
        <tissue evidence="16">Muscle</tissue>
    </source>
</reference>
<dbReference type="OrthoDB" id="10059604at2759"/>
<dbReference type="PROSITE" id="PS00118">
    <property type="entry name" value="PA2_HIS"/>
    <property type="match status" value="1"/>
</dbReference>
<feature type="region of interest" description="Disordered" evidence="13">
    <location>
        <begin position="1"/>
        <end position="21"/>
    </location>
</feature>
<dbReference type="GO" id="GO:0050482">
    <property type="term" value="P:arachidonate secretion"/>
    <property type="evidence" value="ECO:0007669"/>
    <property type="project" value="InterPro"/>
</dbReference>
<dbReference type="GO" id="GO:0005576">
    <property type="term" value="C:extracellular region"/>
    <property type="evidence" value="ECO:0007669"/>
    <property type="project" value="UniProtKB-SubCell"/>
</dbReference>
<evidence type="ECO:0000256" key="13">
    <source>
        <dbReference type="SAM" id="MobiDB-lite"/>
    </source>
</evidence>
<evidence type="ECO:0000256" key="4">
    <source>
        <dbReference type="ARBA" id="ARBA00021721"/>
    </source>
</evidence>
<dbReference type="Proteomes" id="UP000283509">
    <property type="component" value="Unassembled WGS sequence"/>
</dbReference>
<dbReference type="STRING" id="6689.A0A3R7SQ19"/>
<dbReference type="EMBL" id="QCYY01002440">
    <property type="protein sequence ID" value="ROT70329.1"/>
    <property type="molecule type" value="Genomic_DNA"/>
</dbReference>
<accession>A0A3R7SQ19</accession>
<dbReference type="CDD" id="cd04704">
    <property type="entry name" value="PLA2_bee_venom_like"/>
    <property type="match status" value="1"/>
</dbReference>
<evidence type="ECO:0000256" key="6">
    <source>
        <dbReference type="ARBA" id="ARBA00022723"/>
    </source>
</evidence>
<keyword evidence="17" id="KW-1185">Reference proteome</keyword>
<dbReference type="Pfam" id="PF05826">
    <property type="entry name" value="Phospholip_A2_2"/>
    <property type="match status" value="1"/>
</dbReference>
<evidence type="ECO:0000256" key="12">
    <source>
        <dbReference type="ARBA" id="ARBA00029903"/>
    </source>
</evidence>
<evidence type="ECO:0000256" key="1">
    <source>
        <dbReference type="ARBA" id="ARBA00001913"/>
    </source>
</evidence>
<dbReference type="InterPro" id="IPR016090">
    <property type="entry name" value="PLA2-like_dom"/>
</dbReference>
<evidence type="ECO:0000256" key="8">
    <source>
        <dbReference type="ARBA" id="ARBA00022837"/>
    </source>
</evidence>
<dbReference type="SUPFAM" id="SSF48619">
    <property type="entry name" value="Phospholipase A2, PLA2"/>
    <property type="match status" value="1"/>
</dbReference>